<keyword evidence="4 8" id="KW-0812">Transmembrane</keyword>
<dbReference type="CDD" id="cd06261">
    <property type="entry name" value="TM_PBP2"/>
    <property type="match status" value="1"/>
</dbReference>
<evidence type="ECO:0000256" key="6">
    <source>
        <dbReference type="ARBA" id="ARBA00023136"/>
    </source>
</evidence>
<dbReference type="PANTHER" id="PTHR30151:SF0">
    <property type="entry name" value="ABC TRANSPORTER PERMEASE PROTEIN MJ0413-RELATED"/>
    <property type="match status" value="1"/>
</dbReference>
<organism evidence="10">
    <name type="scientific">mine drainage metagenome</name>
    <dbReference type="NCBI Taxonomy" id="410659"/>
    <lineage>
        <taxon>unclassified sequences</taxon>
        <taxon>metagenomes</taxon>
        <taxon>ecological metagenomes</taxon>
    </lineage>
</organism>
<feature type="domain" description="ABC transmembrane type-1" evidence="9">
    <location>
        <begin position="96"/>
        <end position="276"/>
    </location>
</feature>
<comment type="caution">
    <text evidence="10">The sequence shown here is derived from an EMBL/GenBank/DDBJ whole genome shotgun (WGS) entry which is preliminary data.</text>
</comment>
<protein>
    <submittedName>
        <fullName evidence="10">Bicarbonate transport system permease protein CmpB</fullName>
    </submittedName>
</protein>
<feature type="transmembrane region" description="Helical" evidence="8">
    <location>
        <begin position="252"/>
        <end position="279"/>
    </location>
</feature>
<evidence type="ECO:0000256" key="7">
    <source>
        <dbReference type="SAM" id="MobiDB-lite"/>
    </source>
</evidence>
<reference evidence="10" key="1">
    <citation type="submission" date="2016-10" db="EMBL/GenBank/DDBJ databases">
        <title>Sequence of Gallionella enrichment culture.</title>
        <authorList>
            <person name="Poehlein A."/>
            <person name="Muehling M."/>
            <person name="Daniel R."/>
        </authorList>
    </citation>
    <scope>NUCLEOTIDE SEQUENCE</scope>
</reference>
<evidence type="ECO:0000256" key="3">
    <source>
        <dbReference type="ARBA" id="ARBA00022475"/>
    </source>
</evidence>
<proteinExistence type="predicted"/>
<keyword evidence="3" id="KW-1003">Cell membrane</keyword>
<dbReference type="PROSITE" id="PS50928">
    <property type="entry name" value="ABC_TM1"/>
    <property type="match status" value="1"/>
</dbReference>
<dbReference type="EMBL" id="MLJW01004434">
    <property type="protein sequence ID" value="OIQ69968.1"/>
    <property type="molecule type" value="Genomic_DNA"/>
</dbReference>
<gene>
    <name evidence="10" type="primary">cmpB_15</name>
    <name evidence="10" type="ORF">GALL_484240</name>
</gene>
<evidence type="ECO:0000256" key="2">
    <source>
        <dbReference type="ARBA" id="ARBA00022448"/>
    </source>
</evidence>
<dbReference type="InterPro" id="IPR000515">
    <property type="entry name" value="MetI-like"/>
</dbReference>
<accession>A0A1J5PGQ6</accession>
<name>A0A1J5PGQ6_9ZZZZ</name>
<feature type="transmembrane region" description="Helical" evidence="8">
    <location>
        <begin position="212"/>
        <end position="232"/>
    </location>
</feature>
<dbReference type="AlphaFoldDB" id="A0A1J5PGQ6"/>
<dbReference type="PANTHER" id="PTHR30151">
    <property type="entry name" value="ALKANE SULFONATE ABC TRANSPORTER-RELATED, MEMBRANE SUBUNIT"/>
    <property type="match status" value="1"/>
</dbReference>
<keyword evidence="5 8" id="KW-1133">Transmembrane helix</keyword>
<feature type="transmembrane region" description="Helical" evidence="8">
    <location>
        <begin position="160"/>
        <end position="178"/>
    </location>
</feature>
<feature type="transmembrane region" description="Helical" evidence="8">
    <location>
        <begin position="100"/>
        <end position="119"/>
    </location>
</feature>
<evidence type="ECO:0000259" key="9">
    <source>
        <dbReference type="PROSITE" id="PS50928"/>
    </source>
</evidence>
<evidence type="ECO:0000256" key="4">
    <source>
        <dbReference type="ARBA" id="ARBA00022692"/>
    </source>
</evidence>
<evidence type="ECO:0000256" key="1">
    <source>
        <dbReference type="ARBA" id="ARBA00004651"/>
    </source>
</evidence>
<feature type="region of interest" description="Disordered" evidence="7">
    <location>
        <begin position="1"/>
        <end position="22"/>
    </location>
</feature>
<keyword evidence="2" id="KW-0813">Transport</keyword>
<feature type="transmembrane region" description="Helical" evidence="8">
    <location>
        <begin position="32"/>
        <end position="56"/>
    </location>
</feature>
<dbReference type="Gene3D" id="1.10.3720.10">
    <property type="entry name" value="MetI-like"/>
    <property type="match status" value="1"/>
</dbReference>
<evidence type="ECO:0000313" key="10">
    <source>
        <dbReference type="EMBL" id="OIQ69968.1"/>
    </source>
</evidence>
<evidence type="ECO:0000256" key="5">
    <source>
        <dbReference type="ARBA" id="ARBA00022989"/>
    </source>
</evidence>
<keyword evidence="6 8" id="KW-0472">Membrane</keyword>
<dbReference type="GO" id="GO:0005886">
    <property type="term" value="C:plasma membrane"/>
    <property type="evidence" value="ECO:0007669"/>
    <property type="project" value="UniProtKB-SubCell"/>
</dbReference>
<sequence>MNDAVMSMRANNQRRSSGSIGLGRRKSSLHVAYTRIGFMLPAAIGGGAIVLGILFWNYMAQNGIRFILNFNNVPTPQAVGAAFWGALQTRDFYTDIGVSLLRIAGSFLMAAFFGILIGVSIGRFKFARWAFLPYIEIMRPIPAITWIPMAILIWQTTEESILFITFLGAFFPIVLNTIQGVEATPKALINAAKTLGANEWDILRHVILPASLPSITSGAAIGMGVSWFSLVAGEMIGGRAGIGYYTWNAYQLIQYSNIIVGMITIGILSTISTWIIYGIRYPLLKWQRS</sequence>
<feature type="transmembrane region" description="Helical" evidence="8">
    <location>
        <begin position="131"/>
        <end position="154"/>
    </location>
</feature>
<dbReference type="Pfam" id="PF00528">
    <property type="entry name" value="BPD_transp_1"/>
    <property type="match status" value="1"/>
</dbReference>
<dbReference type="InterPro" id="IPR035906">
    <property type="entry name" value="MetI-like_sf"/>
</dbReference>
<comment type="subcellular location">
    <subcellularLocation>
        <location evidence="1">Cell membrane</location>
        <topology evidence="1">Multi-pass membrane protein</topology>
    </subcellularLocation>
</comment>
<evidence type="ECO:0000256" key="8">
    <source>
        <dbReference type="SAM" id="Phobius"/>
    </source>
</evidence>
<dbReference type="GO" id="GO:0055085">
    <property type="term" value="P:transmembrane transport"/>
    <property type="evidence" value="ECO:0007669"/>
    <property type="project" value="InterPro"/>
</dbReference>
<dbReference type="FunFam" id="1.10.3720.10:FF:000003">
    <property type="entry name" value="Aliphatic sulfonate ABC transporter permease"/>
    <property type="match status" value="1"/>
</dbReference>
<dbReference type="SUPFAM" id="SSF161098">
    <property type="entry name" value="MetI-like"/>
    <property type="match status" value="1"/>
</dbReference>